<comment type="subcellular location">
    <subcellularLocation>
        <location evidence="1">Cell membrane</location>
        <topology evidence="1">Multi-pass membrane protein</topology>
    </subcellularLocation>
</comment>
<dbReference type="EMBL" id="WBMT01000003">
    <property type="protein sequence ID" value="KAB2351097.1"/>
    <property type="molecule type" value="Genomic_DNA"/>
</dbReference>
<dbReference type="InterPro" id="IPR050250">
    <property type="entry name" value="Macrolide_Exporter_MacB"/>
</dbReference>
<gene>
    <name evidence="10" type="ORF">F8566_07325</name>
</gene>
<keyword evidence="3 7" id="KW-0812">Transmembrane</keyword>
<comment type="caution">
    <text evidence="10">The sequence shown here is derived from an EMBL/GenBank/DDBJ whole genome shotgun (WGS) entry which is preliminary data.</text>
</comment>
<dbReference type="InterPro" id="IPR025857">
    <property type="entry name" value="MacB_PCD"/>
</dbReference>
<dbReference type="PANTHER" id="PTHR30572:SF4">
    <property type="entry name" value="ABC TRANSPORTER PERMEASE YTRF"/>
    <property type="match status" value="1"/>
</dbReference>
<feature type="domain" description="MacB-like periplasmic core" evidence="9">
    <location>
        <begin position="21"/>
        <end position="238"/>
    </location>
</feature>
<evidence type="ECO:0000313" key="10">
    <source>
        <dbReference type="EMBL" id="KAB2351097.1"/>
    </source>
</evidence>
<evidence type="ECO:0000256" key="3">
    <source>
        <dbReference type="ARBA" id="ARBA00022692"/>
    </source>
</evidence>
<dbReference type="Pfam" id="PF12704">
    <property type="entry name" value="MacB_PCD"/>
    <property type="match status" value="1"/>
</dbReference>
<proteinExistence type="inferred from homology"/>
<evidence type="ECO:0000256" key="5">
    <source>
        <dbReference type="ARBA" id="ARBA00023136"/>
    </source>
</evidence>
<dbReference type="Pfam" id="PF02687">
    <property type="entry name" value="FtsX"/>
    <property type="match status" value="1"/>
</dbReference>
<dbReference type="AlphaFoldDB" id="A0A6H9Z0K9"/>
<reference evidence="10 11" key="1">
    <citation type="submission" date="2019-09" db="EMBL/GenBank/DDBJ databases">
        <title>Actinomadura physcomitrii sp. nov., a novel actinomycete isolated from moss [Physcomitrium sphaericum (Ludw) Fuernr].</title>
        <authorList>
            <person name="Zhuang X."/>
            <person name="Liu C."/>
        </authorList>
    </citation>
    <scope>NUCLEOTIDE SEQUENCE [LARGE SCALE GENOMIC DNA]</scope>
    <source>
        <strain evidence="10 11">HMC1</strain>
    </source>
</reference>
<keyword evidence="5 7" id="KW-0472">Membrane</keyword>
<evidence type="ECO:0000256" key="7">
    <source>
        <dbReference type="SAM" id="Phobius"/>
    </source>
</evidence>
<feature type="transmembrane region" description="Helical" evidence="7">
    <location>
        <begin position="358"/>
        <end position="378"/>
    </location>
</feature>
<evidence type="ECO:0000256" key="2">
    <source>
        <dbReference type="ARBA" id="ARBA00022475"/>
    </source>
</evidence>
<comment type="similarity">
    <text evidence="6">Belongs to the ABC-4 integral membrane protein family.</text>
</comment>
<feature type="domain" description="ABC3 transporter permease C-terminal" evidence="8">
    <location>
        <begin position="275"/>
        <end position="388"/>
    </location>
</feature>
<protein>
    <submittedName>
        <fullName evidence="10">FtsX-like permease family protein</fullName>
    </submittedName>
</protein>
<keyword evidence="11" id="KW-1185">Reference proteome</keyword>
<evidence type="ECO:0000259" key="9">
    <source>
        <dbReference type="Pfam" id="PF12704"/>
    </source>
</evidence>
<evidence type="ECO:0000259" key="8">
    <source>
        <dbReference type="Pfam" id="PF02687"/>
    </source>
</evidence>
<accession>A0A6H9Z0K9</accession>
<feature type="transmembrane region" description="Helical" evidence="7">
    <location>
        <begin position="316"/>
        <end position="338"/>
    </location>
</feature>
<feature type="transmembrane region" description="Helical" evidence="7">
    <location>
        <begin position="21"/>
        <end position="41"/>
    </location>
</feature>
<evidence type="ECO:0000313" key="11">
    <source>
        <dbReference type="Proteomes" id="UP000468735"/>
    </source>
</evidence>
<feature type="transmembrane region" description="Helical" evidence="7">
    <location>
        <begin position="272"/>
        <end position="296"/>
    </location>
</feature>
<dbReference type="Proteomes" id="UP000468735">
    <property type="component" value="Unassembled WGS sequence"/>
</dbReference>
<keyword evidence="4 7" id="KW-1133">Transmembrane helix</keyword>
<evidence type="ECO:0000256" key="6">
    <source>
        <dbReference type="ARBA" id="ARBA00038076"/>
    </source>
</evidence>
<name>A0A6H9Z0K9_9ACTN</name>
<organism evidence="10 11">
    <name type="scientific">Actinomadura rudentiformis</name>
    <dbReference type="NCBI Taxonomy" id="359158"/>
    <lineage>
        <taxon>Bacteria</taxon>
        <taxon>Bacillati</taxon>
        <taxon>Actinomycetota</taxon>
        <taxon>Actinomycetes</taxon>
        <taxon>Streptosporangiales</taxon>
        <taxon>Thermomonosporaceae</taxon>
        <taxon>Actinomadura</taxon>
    </lineage>
</organism>
<dbReference type="OrthoDB" id="9780560at2"/>
<dbReference type="PANTHER" id="PTHR30572">
    <property type="entry name" value="MEMBRANE COMPONENT OF TRANSPORTER-RELATED"/>
    <property type="match status" value="1"/>
</dbReference>
<dbReference type="InterPro" id="IPR003838">
    <property type="entry name" value="ABC3_permease_C"/>
</dbReference>
<evidence type="ECO:0000256" key="4">
    <source>
        <dbReference type="ARBA" id="ARBA00022989"/>
    </source>
</evidence>
<evidence type="ECO:0000256" key="1">
    <source>
        <dbReference type="ARBA" id="ARBA00004651"/>
    </source>
</evidence>
<keyword evidence="2" id="KW-1003">Cell membrane</keyword>
<sequence>MRLGESFRVALEALRVNRLRSALTMFGVVVGVAAVVVLVAIGTGARNLVENEIEGLGSNIIFVAPGEFSFGAAPTISRMQLEDVTYLGRVTGDEGQIAVALNSGETVRAGRAQTFSSIVGANENVQNVFDRPLRRGRYLSRTDVETRRRVVVLGSDIARRLFGDVDPVGRQVAIASGTRFRVVGVFEEVGQTFGQTRDAEVHVPVTTAQRMFGVDRIDFLAIRAPTSDDIPRLQKDVVDALQRKYQGEQFSAITQTQLLGTIGTVLSALTGVLAAIAAISLLVGGVGVSNIMLVSVRERTREIGLRKALGARQRDILAQFLVEAVLLTTIGGTAGILLGAGLSLTITALSPVPAAITWWSPVLAFVVSAGVGIFFGVVPARRAGRLDPVIALRTE</sequence>
<dbReference type="GO" id="GO:0005886">
    <property type="term" value="C:plasma membrane"/>
    <property type="evidence" value="ECO:0007669"/>
    <property type="project" value="UniProtKB-SubCell"/>
</dbReference>
<dbReference type="GO" id="GO:0022857">
    <property type="term" value="F:transmembrane transporter activity"/>
    <property type="evidence" value="ECO:0007669"/>
    <property type="project" value="TreeGrafter"/>
</dbReference>